<comment type="catalytic activity">
    <reaction evidence="8">
        <text>L-seryl-[protein] + ATP = O-phospho-L-seryl-[protein] + ADP + H(+)</text>
        <dbReference type="Rhea" id="RHEA:17989"/>
        <dbReference type="Rhea" id="RHEA-COMP:9863"/>
        <dbReference type="Rhea" id="RHEA-COMP:11604"/>
        <dbReference type="ChEBI" id="CHEBI:15378"/>
        <dbReference type="ChEBI" id="CHEBI:29999"/>
        <dbReference type="ChEBI" id="CHEBI:30616"/>
        <dbReference type="ChEBI" id="CHEBI:83421"/>
        <dbReference type="ChEBI" id="CHEBI:456216"/>
        <dbReference type="EC" id="2.7.11.1"/>
    </reaction>
</comment>
<feature type="compositionally biased region" description="Basic and acidic residues" evidence="9">
    <location>
        <begin position="16"/>
        <end position="61"/>
    </location>
</feature>
<dbReference type="Pfam" id="PF00069">
    <property type="entry name" value="Pkinase"/>
    <property type="match status" value="1"/>
</dbReference>
<evidence type="ECO:0000259" key="10">
    <source>
        <dbReference type="PROSITE" id="PS50011"/>
    </source>
</evidence>
<evidence type="ECO:0000256" key="3">
    <source>
        <dbReference type="ARBA" id="ARBA00022679"/>
    </source>
</evidence>
<dbReference type="SUPFAM" id="SSF56112">
    <property type="entry name" value="Protein kinase-like (PK-like)"/>
    <property type="match status" value="1"/>
</dbReference>
<keyword evidence="3" id="KW-0808">Transferase</keyword>
<feature type="region of interest" description="Disordered" evidence="9">
    <location>
        <begin position="1"/>
        <end position="144"/>
    </location>
</feature>
<dbReference type="STRING" id="1047168.A0A0F4GFG8"/>
<dbReference type="InterPro" id="IPR050660">
    <property type="entry name" value="NEK_Ser/Thr_kinase"/>
</dbReference>
<dbReference type="EMBL" id="LAFY01000766">
    <property type="protein sequence ID" value="KJX96176.1"/>
    <property type="molecule type" value="Genomic_DNA"/>
</dbReference>
<dbReference type="Gene3D" id="1.10.510.10">
    <property type="entry name" value="Transferase(Phosphotransferase) domain 1"/>
    <property type="match status" value="1"/>
</dbReference>
<dbReference type="PROSITE" id="PS00108">
    <property type="entry name" value="PROTEIN_KINASE_ST"/>
    <property type="match status" value="1"/>
</dbReference>
<keyword evidence="5" id="KW-0418">Kinase</keyword>
<evidence type="ECO:0000313" key="11">
    <source>
        <dbReference type="EMBL" id="KJX96176.1"/>
    </source>
</evidence>
<evidence type="ECO:0000256" key="8">
    <source>
        <dbReference type="ARBA" id="ARBA00048679"/>
    </source>
</evidence>
<gene>
    <name evidence="11" type="ORF">TI39_contig774g00002</name>
</gene>
<feature type="compositionally biased region" description="Basic and acidic residues" evidence="9">
    <location>
        <begin position="112"/>
        <end position="143"/>
    </location>
</feature>
<reference evidence="11 12" key="1">
    <citation type="submission" date="2015-03" db="EMBL/GenBank/DDBJ databases">
        <title>RNA-seq based gene annotation and comparative genomics of four Zymoseptoria species reveal species-specific pathogenicity related genes and transposable element activity.</title>
        <authorList>
            <person name="Grandaubert J."/>
            <person name="Bhattacharyya A."/>
            <person name="Stukenbrock E.H."/>
        </authorList>
    </citation>
    <scope>NUCLEOTIDE SEQUENCE [LARGE SCALE GENOMIC DNA]</scope>
    <source>
        <strain evidence="11 12">Zb18110</strain>
    </source>
</reference>
<dbReference type="Proteomes" id="UP000033647">
    <property type="component" value="Unassembled WGS sequence"/>
</dbReference>
<dbReference type="AlphaFoldDB" id="A0A0F4GFG8"/>
<evidence type="ECO:0000256" key="5">
    <source>
        <dbReference type="ARBA" id="ARBA00022777"/>
    </source>
</evidence>
<evidence type="ECO:0000313" key="12">
    <source>
        <dbReference type="Proteomes" id="UP000033647"/>
    </source>
</evidence>
<protein>
    <recommendedName>
        <fullName evidence="1">non-specific serine/threonine protein kinase</fullName>
        <ecNumber evidence="1">2.7.11.1</ecNumber>
    </recommendedName>
</protein>
<organism evidence="11 12">
    <name type="scientific">Zymoseptoria brevis</name>
    <dbReference type="NCBI Taxonomy" id="1047168"/>
    <lineage>
        <taxon>Eukaryota</taxon>
        <taxon>Fungi</taxon>
        <taxon>Dikarya</taxon>
        <taxon>Ascomycota</taxon>
        <taxon>Pezizomycotina</taxon>
        <taxon>Dothideomycetes</taxon>
        <taxon>Dothideomycetidae</taxon>
        <taxon>Mycosphaerellales</taxon>
        <taxon>Mycosphaerellaceae</taxon>
        <taxon>Zymoseptoria</taxon>
    </lineage>
</organism>
<feature type="domain" description="Protein kinase" evidence="10">
    <location>
        <begin position="161"/>
        <end position="444"/>
    </location>
</feature>
<accession>A0A0F4GFG8</accession>
<dbReference type="InterPro" id="IPR011009">
    <property type="entry name" value="Kinase-like_dom_sf"/>
</dbReference>
<comment type="catalytic activity">
    <reaction evidence="7">
        <text>L-threonyl-[protein] + ATP = O-phospho-L-threonyl-[protein] + ADP + H(+)</text>
        <dbReference type="Rhea" id="RHEA:46608"/>
        <dbReference type="Rhea" id="RHEA-COMP:11060"/>
        <dbReference type="Rhea" id="RHEA-COMP:11605"/>
        <dbReference type="ChEBI" id="CHEBI:15378"/>
        <dbReference type="ChEBI" id="CHEBI:30013"/>
        <dbReference type="ChEBI" id="CHEBI:30616"/>
        <dbReference type="ChEBI" id="CHEBI:61977"/>
        <dbReference type="ChEBI" id="CHEBI:456216"/>
        <dbReference type="EC" id="2.7.11.1"/>
    </reaction>
</comment>
<dbReference type="InterPro" id="IPR008271">
    <property type="entry name" value="Ser/Thr_kinase_AS"/>
</dbReference>
<keyword evidence="2" id="KW-0723">Serine/threonine-protein kinase</keyword>
<feature type="compositionally biased region" description="Polar residues" evidence="9">
    <location>
        <begin position="62"/>
        <end position="72"/>
    </location>
</feature>
<keyword evidence="12" id="KW-1185">Reference proteome</keyword>
<evidence type="ECO:0000256" key="7">
    <source>
        <dbReference type="ARBA" id="ARBA00047899"/>
    </source>
</evidence>
<dbReference type="PANTHER" id="PTHR43671">
    <property type="entry name" value="SERINE/THREONINE-PROTEIN KINASE NEK"/>
    <property type="match status" value="1"/>
</dbReference>
<sequence>MTSYDWQGRKHRSNGHSHEYLPPREQDVRTFDRDQSHDRYRRTEPSHRPQGDQQDARHEFTRSSYNSQPRSYSDSRRHHPNDPSARARDQQAPAGFKKQQSSWIPLSPAEKNFPRQSDDEPRAQDARRNKYHKEGTAPADARRSRLITPHSEYDIIKPLESRPGVPAAGGMNAGIFLLEHRSTRELYVEKRLRMRDETDCARVTSEQSALYEIRKAGSCTHIVDVIEAFARPISPPYCSLVLEYCNSGTVKDFIERYIEERKFTPEPFAWHIFAGVTAALCACHYGTMDAMHSTTSPRRWEPICHLDVKPSNIFLTSTGRTNAYPRAVLGDFGCAVREEEIDLGILEQVYTPEWLPPENERSPYGARSLGSSLGTYTDVWQAGAVVQAMCRLLSAPNQGLVEEERPCGSRFTFALNNVISCCMARDPDDRPTAVELVKEIKREMQKQGMSL</sequence>
<dbReference type="PANTHER" id="PTHR43671:SF98">
    <property type="entry name" value="SERINE_THREONINE-PROTEIN KINASE NEK11"/>
    <property type="match status" value="1"/>
</dbReference>
<evidence type="ECO:0000256" key="6">
    <source>
        <dbReference type="ARBA" id="ARBA00022840"/>
    </source>
</evidence>
<comment type="caution">
    <text evidence="11">The sequence shown here is derived from an EMBL/GenBank/DDBJ whole genome shotgun (WGS) entry which is preliminary data.</text>
</comment>
<keyword evidence="6" id="KW-0067">ATP-binding</keyword>
<dbReference type="InterPro" id="IPR000719">
    <property type="entry name" value="Prot_kinase_dom"/>
</dbReference>
<dbReference type="GO" id="GO:0005524">
    <property type="term" value="F:ATP binding"/>
    <property type="evidence" value="ECO:0007669"/>
    <property type="project" value="UniProtKB-KW"/>
</dbReference>
<evidence type="ECO:0000256" key="4">
    <source>
        <dbReference type="ARBA" id="ARBA00022741"/>
    </source>
</evidence>
<dbReference type="PROSITE" id="PS50011">
    <property type="entry name" value="PROTEIN_KINASE_DOM"/>
    <property type="match status" value="1"/>
</dbReference>
<dbReference type="GO" id="GO:0005634">
    <property type="term" value="C:nucleus"/>
    <property type="evidence" value="ECO:0007669"/>
    <property type="project" value="TreeGrafter"/>
</dbReference>
<dbReference type="SMART" id="SM00220">
    <property type="entry name" value="S_TKc"/>
    <property type="match status" value="1"/>
</dbReference>
<evidence type="ECO:0000256" key="9">
    <source>
        <dbReference type="SAM" id="MobiDB-lite"/>
    </source>
</evidence>
<proteinExistence type="predicted"/>
<evidence type="ECO:0000256" key="1">
    <source>
        <dbReference type="ARBA" id="ARBA00012513"/>
    </source>
</evidence>
<name>A0A0F4GFG8_9PEZI</name>
<dbReference type="GO" id="GO:0004674">
    <property type="term" value="F:protein serine/threonine kinase activity"/>
    <property type="evidence" value="ECO:0007669"/>
    <property type="project" value="UniProtKB-KW"/>
</dbReference>
<keyword evidence="4" id="KW-0547">Nucleotide-binding</keyword>
<dbReference type="EC" id="2.7.11.1" evidence="1"/>
<dbReference type="OrthoDB" id="310217at2759"/>
<evidence type="ECO:0000256" key="2">
    <source>
        <dbReference type="ARBA" id="ARBA00022527"/>
    </source>
</evidence>